<dbReference type="OrthoDB" id="4153189at2759"/>
<organism evidence="2 3">
    <name type="scientific">Monosporascus ibericus</name>
    <dbReference type="NCBI Taxonomy" id="155417"/>
    <lineage>
        <taxon>Eukaryota</taxon>
        <taxon>Fungi</taxon>
        <taxon>Dikarya</taxon>
        <taxon>Ascomycota</taxon>
        <taxon>Pezizomycotina</taxon>
        <taxon>Sordariomycetes</taxon>
        <taxon>Xylariomycetidae</taxon>
        <taxon>Xylariales</taxon>
        <taxon>Xylariales incertae sedis</taxon>
        <taxon>Monosporascus</taxon>
    </lineage>
</organism>
<feature type="compositionally biased region" description="Low complexity" evidence="1">
    <location>
        <begin position="182"/>
        <end position="192"/>
    </location>
</feature>
<evidence type="ECO:0000313" key="3">
    <source>
        <dbReference type="Proteomes" id="UP000293360"/>
    </source>
</evidence>
<name>A0A4Q4STX6_9PEZI</name>
<gene>
    <name evidence="2" type="ORF">DL764_011019</name>
</gene>
<dbReference type="AlphaFoldDB" id="A0A4Q4STX6"/>
<feature type="compositionally biased region" description="Low complexity" evidence="1">
    <location>
        <begin position="320"/>
        <end position="342"/>
    </location>
</feature>
<dbReference type="EMBL" id="QJNU01001599">
    <property type="protein sequence ID" value="RYO74012.1"/>
    <property type="molecule type" value="Genomic_DNA"/>
</dbReference>
<feature type="region of interest" description="Disordered" evidence="1">
    <location>
        <begin position="163"/>
        <end position="192"/>
    </location>
</feature>
<accession>A0A4Q4STX6</accession>
<keyword evidence="3" id="KW-1185">Reference proteome</keyword>
<reference evidence="2 3" key="1">
    <citation type="submission" date="2018-06" db="EMBL/GenBank/DDBJ databases">
        <title>Complete Genomes of Monosporascus.</title>
        <authorList>
            <person name="Robinson A.J."/>
            <person name="Natvig D.O."/>
        </authorList>
    </citation>
    <scope>NUCLEOTIDE SEQUENCE [LARGE SCALE GENOMIC DNA]</scope>
    <source>
        <strain evidence="2 3">CBS 110550</strain>
    </source>
</reference>
<protein>
    <submittedName>
        <fullName evidence="2">Uncharacterized protein</fullName>
    </submittedName>
</protein>
<sequence length="372" mass="37160">MSKYLIGGLALTGQGLAFSGQHTPRPTPPPKFILPAQVKAAPAPTAAAMVAAAAGGNQQRRGGGGDDAAEACKTANSLVSYCASAIPEIELASSEEIAACLCCDGAKFEPQYFDDSAMACASFISSAAPGSSSEYSAWSTLGNFCGGGGLEGVCSRGTGMKATKTTGSVSSKTAPGPVTSRTKAATTAAPAAGAEDGDNDDCDFLATIGNYCALETRGFERLPLSSQAECLCYMTDRSTTTWAPKVFDGAFSSCSDHPSHKPSFYLPLRRQTTLSAYEDLCSSVGDFLAASADATTATADGLSAADAESTGTATAGGEGSSETASESATAVTVTVTPSSTAEPDTAAAGGLSLPAVWPVAIGAVLGAVVLVL</sequence>
<evidence type="ECO:0000313" key="2">
    <source>
        <dbReference type="EMBL" id="RYO74012.1"/>
    </source>
</evidence>
<feature type="region of interest" description="Disordered" evidence="1">
    <location>
        <begin position="302"/>
        <end position="344"/>
    </location>
</feature>
<evidence type="ECO:0000256" key="1">
    <source>
        <dbReference type="SAM" id="MobiDB-lite"/>
    </source>
</evidence>
<proteinExistence type="predicted"/>
<feature type="compositionally biased region" description="Polar residues" evidence="1">
    <location>
        <begin position="163"/>
        <end position="173"/>
    </location>
</feature>
<dbReference type="Proteomes" id="UP000293360">
    <property type="component" value="Unassembled WGS sequence"/>
</dbReference>
<feature type="compositionally biased region" description="Low complexity" evidence="1">
    <location>
        <begin position="302"/>
        <end position="313"/>
    </location>
</feature>
<comment type="caution">
    <text evidence="2">The sequence shown here is derived from an EMBL/GenBank/DDBJ whole genome shotgun (WGS) entry which is preliminary data.</text>
</comment>